<dbReference type="AlphaFoldDB" id="A0A3Q0HCR2"/>
<dbReference type="SUPFAM" id="SSF50998">
    <property type="entry name" value="Quinoprotein alcohol dehydrogenase-like"/>
    <property type="match status" value="1"/>
</dbReference>
<feature type="domain" description="EF-hand" evidence="5">
    <location>
        <begin position="163"/>
        <end position="198"/>
    </location>
</feature>
<dbReference type="GeneID" id="102372752"/>
<dbReference type="InterPro" id="IPR011992">
    <property type="entry name" value="EF-hand-dom_pair"/>
</dbReference>
<dbReference type="Pfam" id="PF00400">
    <property type="entry name" value="WD40"/>
    <property type="match status" value="5"/>
</dbReference>
<dbReference type="KEGG" id="asn:102372752"/>
<dbReference type="GO" id="GO:0005509">
    <property type="term" value="F:calcium ion binding"/>
    <property type="evidence" value="ECO:0007669"/>
    <property type="project" value="InterPro"/>
</dbReference>
<feature type="repeat" description="WD" evidence="3">
    <location>
        <begin position="466"/>
        <end position="491"/>
    </location>
</feature>
<proteinExistence type="predicted"/>
<feature type="repeat" description="WD" evidence="3">
    <location>
        <begin position="641"/>
        <end position="675"/>
    </location>
</feature>
<dbReference type="InterPro" id="IPR015943">
    <property type="entry name" value="WD40/YVTN_repeat-like_dom_sf"/>
</dbReference>
<dbReference type="PRINTS" id="PR00320">
    <property type="entry name" value="GPROTEINBRPT"/>
</dbReference>
<dbReference type="InterPro" id="IPR019775">
    <property type="entry name" value="WD40_repeat_CS"/>
</dbReference>
<keyword evidence="2" id="KW-0677">Repeat</keyword>
<evidence type="ECO:0000256" key="1">
    <source>
        <dbReference type="ARBA" id="ARBA00022574"/>
    </source>
</evidence>
<evidence type="ECO:0000256" key="2">
    <source>
        <dbReference type="ARBA" id="ARBA00022737"/>
    </source>
</evidence>
<feature type="region of interest" description="Disordered" evidence="4">
    <location>
        <begin position="36"/>
        <end position="57"/>
    </location>
</feature>
<dbReference type="InterPro" id="IPR011047">
    <property type="entry name" value="Quinoprotein_ADH-like_sf"/>
</dbReference>
<dbReference type="SUPFAM" id="SSF47473">
    <property type="entry name" value="EF-hand"/>
    <property type="match status" value="1"/>
</dbReference>
<dbReference type="InterPro" id="IPR002048">
    <property type="entry name" value="EF_hand_dom"/>
</dbReference>
<dbReference type="Pfam" id="PF13499">
    <property type="entry name" value="EF-hand_7"/>
    <property type="match status" value="1"/>
</dbReference>
<gene>
    <name evidence="7" type="primary">LOC102372752</name>
</gene>
<protein>
    <submittedName>
        <fullName evidence="7">WD repeat-containing protein 64-like</fullName>
    </submittedName>
</protein>
<dbReference type="SUPFAM" id="SSF50978">
    <property type="entry name" value="WD40 repeat-like"/>
    <property type="match status" value="2"/>
</dbReference>
<name>A0A3Q0HCR2_ALLSI</name>
<accession>A0A3Q0HCR2</accession>
<dbReference type="PANTHER" id="PTHR44324:SF4">
    <property type="entry name" value="WD40 REPEAT DOMAIN 95"/>
    <property type="match status" value="1"/>
</dbReference>
<dbReference type="PROSITE" id="PS50222">
    <property type="entry name" value="EF_HAND_2"/>
    <property type="match status" value="1"/>
</dbReference>
<evidence type="ECO:0000313" key="7">
    <source>
        <dbReference type="RefSeq" id="XP_025069427.1"/>
    </source>
</evidence>
<organism evidence="6 7">
    <name type="scientific">Alligator sinensis</name>
    <name type="common">Chinese alligator</name>
    <dbReference type="NCBI Taxonomy" id="38654"/>
    <lineage>
        <taxon>Eukaryota</taxon>
        <taxon>Metazoa</taxon>
        <taxon>Chordata</taxon>
        <taxon>Craniata</taxon>
        <taxon>Vertebrata</taxon>
        <taxon>Euteleostomi</taxon>
        <taxon>Archelosauria</taxon>
        <taxon>Archosauria</taxon>
        <taxon>Crocodylia</taxon>
        <taxon>Alligatoridae</taxon>
        <taxon>Alligatorinae</taxon>
        <taxon>Alligator</taxon>
    </lineage>
</organism>
<keyword evidence="6" id="KW-1185">Reference proteome</keyword>
<dbReference type="Gene3D" id="2.130.10.10">
    <property type="entry name" value="YVTN repeat-like/Quinoprotein amine dehydrogenase"/>
    <property type="match status" value="4"/>
</dbReference>
<dbReference type="PROSITE" id="PS50294">
    <property type="entry name" value="WD_REPEATS_REGION"/>
    <property type="match status" value="3"/>
</dbReference>
<sequence length="1070" mass="120768">MSQRKKVRPSSASGKLETFSLSSILDELRESKAVADPSFRRAQTSVGGRRLRGASPVSLGSFSEDVQEESSQLPEWLAKELLKGQQRSHSIGLMENIAESESVQHHFDPARSLWKGKIEQQLTLEQLQKLNTAFQELEENGCKSLDVEKFKQIVKKSMAPYNSSDEQIEEFFMKIDYAATGTIRWDDFCTYMQLEYTEQDGSSARLKKLTFSLPAMIQELSYGEAILRISSLPDNTLVIAREDGLISFWSPQLQQKRSKMVFEKLSNKKPKWVMDFAVMSQYNKLILGTGDHEIQFYELSNFEPYCQISSLEAIPLRLDYCNTDTDECMILYGDDQGCVNILLMSSVGELLRIWRKLPKDESLPNIGLESAVCSLNVTYIRWKVHGDWVTQLNYCDSMKAVISTSSHESTALVIGCTVGATNVEQQMKEIKDSGKESRGKKVQMIPSVPTKRAEGDQTVFRIYKGVKTFAFCKKYNLLVTGGMDRIIRLWNPYMPRRPTGMLRSHMAPVFYLYVSEEDARIFSMSTDNTLKIWDIEDHSCLFTACSKSSGIKGELTACHYIPGTRSLYVATDTLALLHLRLRPPPEPHLVISHKEPVLCCKYNKEFKHVVSCSEGSVVKVWDFATGKHLFEFCDAHGSAAITCMTFDDSGRRLVTGGRDGFLKVWNYNNGHCLHTLKREGKCDEICDCTYVEVNRNKCIIAVGWDRRINMYFDSADDMHHFQKPQPYWQDDINHGHKEDILCVAQCPPTFLATSSYDGEIIVWNMISGHVHCKLHTPTPTDSSGTKAVDPSVKHVIFLRTRAVKLRCTAASLISNGPQGSLNFWSLFSAVPLAASFIPSRVKSQTSSIAVTADDSFLYAADESGYVCVYNVKDYALGDPKQGPPKYVNHWRAHVKMVVSLEVIEEEKMLLSSSVDCTVRLWSLDGEYIGTFGQEEPWEICTPASWKHPMVPFEILIDPQSMPHHPVLGGETSVWQIISSDQNDAARENSLSKHEGSYNHKLSQVTITDADIKEEVDKWSCTEAVGKSVKHELFKNLTRPLKHGGLSPYRTINYYEMANPGLSSIHVQKPS</sequence>
<reference evidence="7" key="1">
    <citation type="submission" date="2025-08" db="UniProtKB">
        <authorList>
            <consortium name="RefSeq"/>
        </authorList>
    </citation>
    <scope>IDENTIFICATION</scope>
</reference>
<evidence type="ECO:0000313" key="6">
    <source>
        <dbReference type="Proteomes" id="UP000189705"/>
    </source>
</evidence>
<dbReference type="RefSeq" id="XP_025069427.1">
    <property type="nucleotide sequence ID" value="XM_025213642.1"/>
</dbReference>
<dbReference type="Proteomes" id="UP000189705">
    <property type="component" value="Unplaced"/>
</dbReference>
<dbReference type="PANTHER" id="PTHR44324">
    <property type="entry name" value="WD40 REPEAT DOMAIN 95"/>
    <property type="match status" value="1"/>
</dbReference>
<dbReference type="InterPro" id="IPR020472">
    <property type="entry name" value="WD40_PAC1"/>
</dbReference>
<dbReference type="PROSITE" id="PS00678">
    <property type="entry name" value="WD_REPEATS_1"/>
    <property type="match status" value="2"/>
</dbReference>
<feature type="repeat" description="WD" evidence="3">
    <location>
        <begin position="733"/>
        <end position="765"/>
    </location>
</feature>
<evidence type="ECO:0000256" key="4">
    <source>
        <dbReference type="SAM" id="MobiDB-lite"/>
    </source>
</evidence>
<dbReference type="InterPro" id="IPR001680">
    <property type="entry name" value="WD40_rpt"/>
</dbReference>
<evidence type="ECO:0000259" key="5">
    <source>
        <dbReference type="PROSITE" id="PS50222"/>
    </source>
</evidence>
<dbReference type="SMART" id="SM00320">
    <property type="entry name" value="WD40"/>
    <property type="match status" value="10"/>
</dbReference>
<dbReference type="InterPro" id="IPR051242">
    <property type="entry name" value="WD-EF-hand_domain"/>
</dbReference>
<feature type="repeat" description="WD" evidence="3">
    <location>
        <begin position="890"/>
        <end position="924"/>
    </location>
</feature>
<feature type="repeat" description="WD" evidence="3">
    <location>
        <begin position="590"/>
        <end position="631"/>
    </location>
</feature>
<feature type="repeat" description="WD" evidence="3">
    <location>
        <begin position="502"/>
        <end position="543"/>
    </location>
</feature>
<dbReference type="PROSITE" id="PS50082">
    <property type="entry name" value="WD_REPEATS_2"/>
    <property type="match status" value="6"/>
</dbReference>
<keyword evidence="1 3" id="KW-0853">WD repeat</keyword>
<dbReference type="InterPro" id="IPR036322">
    <property type="entry name" value="WD40_repeat_dom_sf"/>
</dbReference>
<dbReference type="Gene3D" id="1.10.238.10">
    <property type="entry name" value="EF-hand"/>
    <property type="match status" value="1"/>
</dbReference>
<dbReference type="InParanoid" id="A0A3Q0HCR2"/>
<evidence type="ECO:0000256" key="3">
    <source>
        <dbReference type="PROSITE-ProRule" id="PRU00221"/>
    </source>
</evidence>